<feature type="domain" description="CUB" evidence="4">
    <location>
        <begin position="336"/>
        <end position="512"/>
    </location>
</feature>
<protein>
    <recommendedName>
        <fullName evidence="4">CUB domain-containing protein</fullName>
    </recommendedName>
</protein>
<dbReference type="AlphaFoldDB" id="A0A8J2RMG6"/>
<dbReference type="PROSITE" id="PS01180">
    <property type="entry name" value="CUB"/>
    <property type="match status" value="1"/>
</dbReference>
<dbReference type="Pfam" id="PF26080">
    <property type="entry name" value="CUB_animal"/>
    <property type="match status" value="1"/>
</dbReference>
<organism evidence="5 6">
    <name type="scientific">Daphnia galeata</name>
    <dbReference type="NCBI Taxonomy" id="27404"/>
    <lineage>
        <taxon>Eukaryota</taxon>
        <taxon>Metazoa</taxon>
        <taxon>Ecdysozoa</taxon>
        <taxon>Arthropoda</taxon>
        <taxon>Crustacea</taxon>
        <taxon>Branchiopoda</taxon>
        <taxon>Diplostraca</taxon>
        <taxon>Cladocera</taxon>
        <taxon>Anomopoda</taxon>
        <taxon>Daphniidae</taxon>
        <taxon>Daphnia</taxon>
    </lineage>
</organism>
<reference evidence="5" key="1">
    <citation type="submission" date="2021-11" db="EMBL/GenBank/DDBJ databases">
        <authorList>
            <person name="Schell T."/>
        </authorList>
    </citation>
    <scope>NUCLEOTIDE SEQUENCE</scope>
    <source>
        <strain evidence="5">M5</strain>
    </source>
</reference>
<proteinExistence type="predicted"/>
<evidence type="ECO:0000259" key="4">
    <source>
        <dbReference type="PROSITE" id="PS01180"/>
    </source>
</evidence>
<evidence type="ECO:0000256" key="2">
    <source>
        <dbReference type="PROSITE-ProRule" id="PRU00059"/>
    </source>
</evidence>
<dbReference type="InterPro" id="IPR058698">
    <property type="entry name" value="CUB_metazoa"/>
</dbReference>
<feature type="chain" id="PRO_5035278144" description="CUB domain-containing protein" evidence="3">
    <location>
        <begin position="22"/>
        <end position="512"/>
    </location>
</feature>
<dbReference type="PANTHER" id="PTHR33236">
    <property type="entry name" value="INTRAFLAGELLAR TRANSPORT PROTEIN 122 FAMILY PROTEIN-RELATED"/>
    <property type="match status" value="1"/>
</dbReference>
<keyword evidence="1" id="KW-1015">Disulfide bond</keyword>
<evidence type="ECO:0000256" key="1">
    <source>
        <dbReference type="ARBA" id="ARBA00023157"/>
    </source>
</evidence>
<evidence type="ECO:0000313" key="5">
    <source>
        <dbReference type="EMBL" id="CAH0107323.1"/>
    </source>
</evidence>
<evidence type="ECO:0000313" key="6">
    <source>
        <dbReference type="Proteomes" id="UP000789390"/>
    </source>
</evidence>
<dbReference type="PANTHER" id="PTHR33236:SF5">
    <property type="entry name" value="CUB DOMAIN-CONTAINING PROTEIN"/>
    <property type="match status" value="1"/>
</dbReference>
<keyword evidence="6" id="KW-1185">Reference proteome</keyword>
<comment type="caution">
    <text evidence="2">Lacks conserved residue(s) required for the propagation of feature annotation.</text>
</comment>
<keyword evidence="3" id="KW-0732">Signal</keyword>
<feature type="signal peptide" evidence="3">
    <location>
        <begin position="1"/>
        <end position="21"/>
    </location>
</feature>
<name>A0A8J2RMG6_9CRUS</name>
<dbReference type="InterPro" id="IPR000859">
    <property type="entry name" value="CUB_dom"/>
</dbReference>
<gene>
    <name evidence="5" type="ORF">DGAL_LOCUS10615</name>
</gene>
<dbReference type="Proteomes" id="UP000789390">
    <property type="component" value="Unassembled WGS sequence"/>
</dbReference>
<comment type="caution">
    <text evidence="5">The sequence shown here is derived from an EMBL/GenBank/DDBJ whole genome shotgun (WGS) entry which is preliminary data.</text>
</comment>
<dbReference type="OrthoDB" id="6479909at2759"/>
<evidence type="ECO:0000256" key="3">
    <source>
        <dbReference type="SAM" id="SignalP"/>
    </source>
</evidence>
<dbReference type="EMBL" id="CAKKLH010000268">
    <property type="protein sequence ID" value="CAH0107323.1"/>
    <property type="molecule type" value="Genomic_DNA"/>
</dbReference>
<accession>A0A8J2RMG6</accession>
<sequence length="512" mass="55353">MTTVCLVILSAVAMMLQVSSACNGQNDDQTEQLEASRQLQSDEYFANAFGYTPETWNALSYQPSNALYSPDYSSRYEGRTPLNNPQPVNVNPFKKYFAASNDKVEEEKNQEAENRFLLSGLGVNLINTGLFNNRFTPANTWRPFANLASRIPITVNPNFVNPVNTFDACKSPTGDDGICVPGNICSLFGGRPSGSCILGKVCCINVITTCGGTVTLNNTYWQSPTTGLSAPSTCALTVRMDTKFVEQSTKPICQVRLDFVSFTTAQPTLGTCTDTFMVGGSISSAPIICGDNPRQHMYLDVPSSAITPTDIQLIFNFAAVTTATRAWNIKIALLPCGASYLAPAECLQYFTAASGRVRSFNWQDVATTTTRQLNSQRYNICFRTELVSGSRATQMCVSTCTTTNPNVGFFLTGSATGLPFPAVTGTFPGNGCAYDFLAIVGGFDPITGVINDRYCGGSLASTSVCTKMRPFRMNFGTDDTEAVILIVVPPTQPFPQAPDTANTGFCLDYQEK</sequence>